<evidence type="ECO:0000313" key="2">
    <source>
        <dbReference type="EMBL" id="KZS03357.1"/>
    </source>
</evidence>
<comment type="caution">
    <text evidence="2">The sequence shown here is derived from an EMBL/GenBank/DDBJ whole genome shotgun (WGS) entry which is preliminary data.</text>
</comment>
<organism evidence="2 3">
    <name type="scientific">Daphnia magna</name>
    <dbReference type="NCBI Taxonomy" id="35525"/>
    <lineage>
        <taxon>Eukaryota</taxon>
        <taxon>Metazoa</taxon>
        <taxon>Ecdysozoa</taxon>
        <taxon>Arthropoda</taxon>
        <taxon>Crustacea</taxon>
        <taxon>Branchiopoda</taxon>
        <taxon>Diplostraca</taxon>
        <taxon>Cladocera</taxon>
        <taxon>Anomopoda</taxon>
        <taxon>Daphniidae</taxon>
        <taxon>Daphnia</taxon>
    </lineage>
</organism>
<evidence type="ECO:0000256" key="1">
    <source>
        <dbReference type="SAM" id="MobiDB-lite"/>
    </source>
</evidence>
<reference evidence="2 3" key="1">
    <citation type="submission" date="2016-03" db="EMBL/GenBank/DDBJ databases">
        <title>EvidentialGene: Evidence-directed Construction of Genes on Genomes.</title>
        <authorList>
            <person name="Gilbert D.G."/>
            <person name="Choi J.-H."/>
            <person name="Mockaitis K."/>
            <person name="Colbourne J."/>
            <person name="Pfrender M."/>
        </authorList>
    </citation>
    <scope>NUCLEOTIDE SEQUENCE [LARGE SCALE GENOMIC DNA]</scope>
    <source>
        <strain evidence="2 3">Xinb3</strain>
        <tissue evidence="2">Complete organism</tissue>
    </source>
</reference>
<gene>
    <name evidence="2" type="ORF">APZ42_033945</name>
</gene>
<evidence type="ECO:0000313" key="3">
    <source>
        <dbReference type="Proteomes" id="UP000076858"/>
    </source>
</evidence>
<proteinExistence type="predicted"/>
<protein>
    <submittedName>
        <fullName evidence="2">Uncharacterized protein</fullName>
    </submittedName>
</protein>
<feature type="region of interest" description="Disordered" evidence="1">
    <location>
        <begin position="31"/>
        <end position="62"/>
    </location>
</feature>
<dbReference type="Proteomes" id="UP000076858">
    <property type="component" value="Unassembled WGS sequence"/>
</dbReference>
<dbReference type="AlphaFoldDB" id="A0A164KL16"/>
<keyword evidence="3" id="KW-1185">Reference proteome</keyword>
<name>A0A164KL16_9CRUS</name>
<sequence length="62" mass="7235">MTVRVFARRNHLSLKHEAKNRPVAHVRNTALLNGSVASRSKTENRPRTNFNPDRPNRKTFLR</sequence>
<dbReference type="EMBL" id="LRGB01003296">
    <property type="protein sequence ID" value="KZS03357.1"/>
    <property type="molecule type" value="Genomic_DNA"/>
</dbReference>
<accession>A0A164KL16</accession>